<dbReference type="Pfam" id="PF02238">
    <property type="entry name" value="COX7a"/>
    <property type="match status" value="1"/>
</dbReference>
<feature type="transmembrane region" description="Helical" evidence="5">
    <location>
        <begin position="35"/>
        <end position="56"/>
    </location>
</feature>
<proteinExistence type="predicted"/>
<keyword evidence="5" id="KW-0812">Transmembrane</keyword>
<keyword evidence="2" id="KW-0999">Mitochondrion inner membrane</keyword>
<evidence type="ECO:0000256" key="3">
    <source>
        <dbReference type="ARBA" id="ARBA00023128"/>
    </source>
</evidence>
<evidence type="ECO:0000313" key="7">
    <source>
        <dbReference type="Proteomes" id="UP000663853"/>
    </source>
</evidence>
<organism evidence="6 7">
    <name type="scientific">Rhizoctonia solani</name>
    <dbReference type="NCBI Taxonomy" id="456999"/>
    <lineage>
        <taxon>Eukaryota</taxon>
        <taxon>Fungi</taxon>
        <taxon>Dikarya</taxon>
        <taxon>Basidiomycota</taxon>
        <taxon>Agaricomycotina</taxon>
        <taxon>Agaricomycetes</taxon>
        <taxon>Cantharellales</taxon>
        <taxon>Ceratobasidiaceae</taxon>
        <taxon>Rhizoctonia</taxon>
    </lineage>
</organism>
<keyword evidence="5" id="KW-1133">Transmembrane helix</keyword>
<evidence type="ECO:0000256" key="4">
    <source>
        <dbReference type="ARBA" id="ARBA00023136"/>
    </source>
</evidence>
<evidence type="ECO:0000256" key="1">
    <source>
        <dbReference type="ARBA" id="ARBA00004273"/>
    </source>
</evidence>
<protein>
    <submittedName>
        <fullName evidence="6">Uncharacterized protein</fullName>
    </submittedName>
</protein>
<evidence type="ECO:0000256" key="2">
    <source>
        <dbReference type="ARBA" id="ARBA00022792"/>
    </source>
</evidence>
<dbReference type="EMBL" id="CAJMXA010004250">
    <property type="protein sequence ID" value="CAE6538129.1"/>
    <property type="molecule type" value="Genomic_DNA"/>
</dbReference>
<dbReference type="Proteomes" id="UP000663853">
    <property type="component" value="Unassembled WGS sequence"/>
</dbReference>
<sequence>MIGALVNKPNHVRERQVLVQSSNKPVYLRLPRSRLYFGSYLAVFGLGMVGTSYGLFNLIKAGHKSYLPCIRIYTNPVVLIGQGPRLKR</sequence>
<keyword evidence="4 5" id="KW-0472">Membrane</keyword>
<dbReference type="AlphaFoldDB" id="A0A8H3DMV1"/>
<dbReference type="InterPro" id="IPR039297">
    <property type="entry name" value="COX7a"/>
</dbReference>
<evidence type="ECO:0000256" key="5">
    <source>
        <dbReference type="SAM" id="Phobius"/>
    </source>
</evidence>
<reference evidence="6" key="1">
    <citation type="submission" date="2021-01" db="EMBL/GenBank/DDBJ databases">
        <authorList>
            <person name="Kaushik A."/>
        </authorList>
    </citation>
    <scope>NUCLEOTIDE SEQUENCE</scope>
    <source>
        <strain evidence="6">AG6-10EEA</strain>
    </source>
</reference>
<gene>
    <name evidence="6" type="ORF">RDB_LOCUS185758</name>
</gene>
<name>A0A8H3DMV1_9AGAM</name>
<keyword evidence="3" id="KW-0496">Mitochondrion</keyword>
<dbReference type="GO" id="GO:0005743">
    <property type="term" value="C:mitochondrial inner membrane"/>
    <property type="evidence" value="ECO:0007669"/>
    <property type="project" value="UniProtKB-SubCell"/>
</dbReference>
<comment type="caution">
    <text evidence="6">The sequence shown here is derived from an EMBL/GenBank/DDBJ whole genome shotgun (WGS) entry which is preliminary data.</text>
</comment>
<accession>A0A8H3DMV1</accession>
<evidence type="ECO:0000313" key="6">
    <source>
        <dbReference type="EMBL" id="CAE6538129.1"/>
    </source>
</evidence>
<comment type="subcellular location">
    <subcellularLocation>
        <location evidence="1">Mitochondrion inner membrane</location>
    </subcellularLocation>
</comment>